<comment type="caution">
    <text evidence="3">The sequence shown here is derived from an EMBL/GenBank/DDBJ whole genome shotgun (WGS) entry which is preliminary data.</text>
</comment>
<dbReference type="InterPro" id="IPR011009">
    <property type="entry name" value="Kinase-like_dom_sf"/>
</dbReference>
<protein>
    <recommendedName>
        <fullName evidence="2">Fungal-type protein kinase domain-containing protein</fullName>
    </recommendedName>
</protein>
<evidence type="ECO:0000313" key="3">
    <source>
        <dbReference type="EMBL" id="KAF6760878.1"/>
    </source>
</evidence>
<feature type="domain" description="Fungal-type protein kinase" evidence="2">
    <location>
        <begin position="290"/>
        <end position="607"/>
    </location>
</feature>
<feature type="region of interest" description="Disordered" evidence="1">
    <location>
        <begin position="704"/>
        <end position="764"/>
    </location>
</feature>
<dbReference type="AlphaFoldDB" id="A0A8H6M9H8"/>
<dbReference type="SUPFAM" id="SSF56112">
    <property type="entry name" value="Protein kinase-like (PK-like)"/>
    <property type="match status" value="1"/>
</dbReference>
<accession>A0A8H6M9H8</accession>
<organism evidence="3 4">
    <name type="scientific">Ephemerocybe angulata</name>
    <dbReference type="NCBI Taxonomy" id="980116"/>
    <lineage>
        <taxon>Eukaryota</taxon>
        <taxon>Fungi</taxon>
        <taxon>Dikarya</taxon>
        <taxon>Basidiomycota</taxon>
        <taxon>Agaricomycotina</taxon>
        <taxon>Agaricomycetes</taxon>
        <taxon>Agaricomycetidae</taxon>
        <taxon>Agaricales</taxon>
        <taxon>Agaricineae</taxon>
        <taxon>Psathyrellaceae</taxon>
        <taxon>Ephemerocybe</taxon>
    </lineage>
</organism>
<feature type="compositionally biased region" description="Low complexity" evidence="1">
    <location>
        <begin position="66"/>
        <end position="76"/>
    </location>
</feature>
<evidence type="ECO:0000256" key="1">
    <source>
        <dbReference type="SAM" id="MobiDB-lite"/>
    </source>
</evidence>
<feature type="compositionally biased region" description="Polar residues" evidence="1">
    <location>
        <begin position="46"/>
        <end position="65"/>
    </location>
</feature>
<sequence>MSSYAIQTDVSRVRTRSQTRAQAQSPTQPPAGSRKPGPRNRGAKLSKTNSRVKPATSGLNVPSNSKKAQPRPAKPAALRFPRALGQRPYTRSVAAANRAQRVPGQGSNILDFIVEGASAQMDNGLSGLAATDTLTNEHLEVQPAKPRAQRDESIRAAQRKTAISDLHDLPTVDAAYFKGLYEGVISDRKIKDFLASSSFYDHDRKRWSDLPRAAGDEGELYAPFLHLISAIIGSLGNAKGSRQVVDTHNTDFAHMNDPTNISKPTMAIRATGPSFSEPPTKEGTACTGNATGFENVASVFDVRREADVSDSDVDHLTVYNRQIFFHQWNRLFCRSLLLTETNVRLVHTDRSGGYKTEGIDIHEDPYTFVRLIVGLSSTKERVLGLDTSVQWTVKNGVRTAGTICTRDASGKRVKYQLVIDEPLFVRFLVRGSGSVCWNAKDKNGNPVLVKDAWRVDIQTPEYTFLEQAKGVEGVAQMLSVEDDRIQTKTLRPTVFESEDFYNRTMSRVTMCRYGSTLNEFTSQRQAIAAIRDAIQGHYNLLKAHILHRDISMGNILIVVKGAMADSLSENRVGTRLYSSYTVLKRLFQIPVAHDYLDDLESFLYVLSHLFYGFEGVNRPAPAAFKPNSLLSNWETPDPEDSASFKYVYLSQNTSFLSSTLKSPFAMRKTDEIREARFQELYEGVDVHYADIIAIFDTALEELSRQGEDAPRDGVATPYNVVPAPLPPQPAPTAPPSSNLPRAIGKRGSDHLDNIELAPTKRACR</sequence>
<dbReference type="PANTHER" id="PTHR38248:SF2">
    <property type="entry name" value="FUNK1 11"/>
    <property type="match status" value="1"/>
</dbReference>
<feature type="compositionally biased region" description="Polar residues" evidence="1">
    <location>
        <begin position="1"/>
        <end position="26"/>
    </location>
</feature>
<keyword evidence="4" id="KW-1185">Reference proteome</keyword>
<feature type="region of interest" description="Disordered" evidence="1">
    <location>
        <begin position="1"/>
        <end position="76"/>
    </location>
</feature>
<dbReference type="Proteomes" id="UP000521943">
    <property type="component" value="Unassembled WGS sequence"/>
</dbReference>
<feature type="compositionally biased region" description="Pro residues" evidence="1">
    <location>
        <begin position="723"/>
        <end position="734"/>
    </location>
</feature>
<dbReference type="PROSITE" id="PS00109">
    <property type="entry name" value="PROTEIN_KINASE_TYR"/>
    <property type="match status" value="1"/>
</dbReference>
<proteinExistence type="predicted"/>
<dbReference type="GO" id="GO:0004672">
    <property type="term" value="F:protein kinase activity"/>
    <property type="evidence" value="ECO:0007669"/>
    <property type="project" value="InterPro"/>
</dbReference>
<dbReference type="PANTHER" id="PTHR38248">
    <property type="entry name" value="FUNK1 6"/>
    <property type="match status" value="1"/>
</dbReference>
<evidence type="ECO:0000313" key="4">
    <source>
        <dbReference type="Proteomes" id="UP000521943"/>
    </source>
</evidence>
<name>A0A8H6M9H8_9AGAR</name>
<gene>
    <name evidence="3" type="ORF">DFP72DRAFT_1165971</name>
</gene>
<reference evidence="3 4" key="1">
    <citation type="submission" date="2020-07" db="EMBL/GenBank/DDBJ databases">
        <title>Comparative genomics of pyrophilous fungi reveals a link between fire events and developmental genes.</title>
        <authorList>
            <consortium name="DOE Joint Genome Institute"/>
            <person name="Steindorff A.S."/>
            <person name="Carver A."/>
            <person name="Calhoun S."/>
            <person name="Stillman K."/>
            <person name="Liu H."/>
            <person name="Lipzen A."/>
            <person name="Pangilinan J."/>
            <person name="Labutti K."/>
            <person name="Bruns T.D."/>
            <person name="Grigoriev I.V."/>
        </authorList>
    </citation>
    <scope>NUCLEOTIDE SEQUENCE [LARGE SCALE GENOMIC DNA]</scope>
    <source>
        <strain evidence="3 4">CBS 144469</strain>
    </source>
</reference>
<evidence type="ECO:0000259" key="2">
    <source>
        <dbReference type="Pfam" id="PF17667"/>
    </source>
</evidence>
<dbReference type="OrthoDB" id="5584477at2759"/>
<dbReference type="Pfam" id="PF17667">
    <property type="entry name" value="Pkinase_fungal"/>
    <property type="match status" value="1"/>
</dbReference>
<dbReference type="EMBL" id="JACGCI010000011">
    <property type="protein sequence ID" value="KAF6760878.1"/>
    <property type="molecule type" value="Genomic_DNA"/>
</dbReference>
<dbReference type="InterPro" id="IPR040976">
    <property type="entry name" value="Pkinase_fungal"/>
</dbReference>
<dbReference type="InterPro" id="IPR008266">
    <property type="entry name" value="Tyr_kinase_AS"/>
</dbReference>